<keyword evidence="1" id="KW-0805">Transcription regulation</keyword>
<dbReference type="GO" id="GO:0016987">
    <property type="term" value="F:sigma factor activity"/>
    <property type="evidence" value="ECO:0007669"/>
    <property type="project" value="UniProtKB-KW"/>
</dbReference>
<organism evidence="7 8">
    <name type="scientific">Psychrobacillus glaciei</name>
    <dbReference type="NCBI Taxonomy" id="2283160"/>
    <lineage>
        <taxon>Bacteria</taxon>
        <taxon>Bacillati</taxon>
        <taxon>Bacillota</taxon>
        <taxon>Bacilli</taxon>
        <taxon>Bacillales</taxon>
        <taxon>Bacillaceae</taxon>
        <taxon>Psychrobacillus</taxon>
    </lineage>
</organism>
<dbReference type="OrthoDB" id="9783788at2"/>
<protein>
    <submittedName>
        <fullName evidence="7">Sigma-70 family RNA polymerase sigma factor</fullName>
    </submittedName>
</protein>
<sequence>MSTFEENLVQFEPMISACIRKLSIYKNHELYRQAGRIALWKAWVKFDAERGDFAPYAYRCIYGGILDELKKEKQIEETIDPMEEEKLTFLIEQTLTQSIHHESLAFALEKLTTNERELILWIFVEGISLQQAATRAGITIPGIKKRRERLLTKLRENMPKKN</sequence>
<evidence type="ECO:0000256" key="1">
    <source>
        <dbReference type="ARBA" id="ARBA00023015"/>
    </source>
</evidence>
<feature type="domain" description="RNA polymerase sigma-70 region 4" evidence="6">
    <location>
        <begin position="107"/>
        <end position="156"/>
    </location>
</feature>
<dbReference type="GO" id="GO:0003677">
    <property type="term" value="F:DNA binding"/>
    <property type="evidence" value="ECO:0007669"/>
    <property type="project" value="UniProtKB-KW"/>
</dbReference>
<dbReference type="NCBIfam" id="TIGR02937">
    <property type="entry name" value="sigma70-ECF"/>
    <property type="match status" value="1"/>
</dbReference>
<dbReference type="PANTHER" id="PTHR30385">
    <property type="entry name" value="SIGMA FACTOR F FLAGELLAR"/>
    <property type="match status" value="1"/>
</dbReference>
<keyword evidence="3" id="KW-0238">DNA-binding</keyword>
<dbReference type="SUPFAM" id="SSF88946">
    <property type="entry name" value="Sigma2 domain of RNA polymerase sigma factors"/>
    <property type="match status" value="1"/>
</dbReference>
<dbReference type="RefSeq" id="WP_151698949.1">
    <property type="nucleotide sequence ID" value="NZ_CP031223.1"/>
</dbReference>
<dbReference type="InterPro" id="IPR007630">
    <property type="entry name" value="RNA_pol_sigma70_r4"/>
</dbReference>
<dbReference type="InterPro" id="IPR007627">
    <property type="entry name" value="RNA_pol_sigma70_r2"/>
</dbReference>
<evidence type="ECO:0000313" key="7">
    <source>
        <dbReference type="EMBL" id="QFF98002.1"/>
    </source>
</evidence>
<evidence type="ECO:0000259" key="6">
    <source>
        <dbReference type="Pfam" id="PF04545"/>
    </source>
</evidence>
<dbReference type="KEGG" id="psyo:PB01_03755"/>
<dbReference type="SUPFAM" id="SSF88659">
    <property type="entry name" value="Sigma3 and sigma4 domains of RNA polymerase sigma factors"/>
    <property type="match status" value="1"/>
</dbReference>
<gene>
    <name evidence="7" type="ORF">PB01_03755</name>
</gene>
<evidence type="ECO:0000313" key="8">
    <source>
        <dbReference type="Proteomes" id="UP000325517"/>
    </source>
</evidence>
<evidence type="ECO:0000256" key="4">
    <source>
        <dbReference type="ARBA" id="ARBA00023163"/>
    </source>
</evidence>
<proteinExistence type="predicted"/>
<keyword evidence="4" id="KW-0804">Transcription</keyword>
<keyword evidence="2" id="KW-0731">Sigma factor</keyword>
<dbReference type="InterPro" id="IPR014284">
    <property type="entry name" value="RNA_pol_sigma-70_dom"/>
</dbReference>
<dbReference type="InterPro" id="IPR013324">
    <property type="entry name" value="RNA_pol_sigma_r3/r4-like"/>
</dbReference>
<dbReference type="EMBL" id="CP031223">
    <property type="protein sequence ID" value="QFF98002.1"/>
    <property type="molecule type" value="Genomic_DNA"/>
</dbReference>
<dbReference type="AlphaFoldDB" id="A0A5J6SJZ9"/>
<evidence type="ECO:0000259" key="5">
    <source>
        <dbReference type="Pfam" id="PF04542"/>
    </source>
</evidence>
<evidence type="ECO:0000256" key="2">
    <source>
        <dbReference type="ARBA" id="ARBA00023082"/>
    </source>
</evidence>
<dbReference type="Pfam" id="PF04542">
    <property type="entry name" value="Sigma70_r2"/>
    <property type="match status" value="1"/>
</dbReference>
<feature type="domain" description="RNA polymerase sigma-70 region 2" evidence="5">
    <location>
        <begin position="33"/>
        <end position="73"/>
    </location>
</feature>
<dbReference type="Gene3D" id="1.10.1740.10">
    <property type="match status" value="1"/>
</dbReference>
<accession>A0A5J6SJZ9</accession>
<name>A0A5J6SJZ9_9BACI</name>
<dbReference type="InterPro" id="IPR036388">
    <property type="entry name" value="WH-like_DNA-bd_sf"/>
</dbReference>
<dbReference type="Pfam" id="PF04545">
    <property type="entry name" value="Sigma70_r4"/>
    <property type="match status" value="1"/>
</dbReference>
<dbReference type="Proteomes" id="UP000325517">
    <property type="component" value="Chromosome"/>
</dbReference>
<dbReference type="InterPro" id="IPR013325">
    <property type="entry name" value="RNA_pol_sigma_r2"/>
</dbReference>
<dbReference type="GO" id="GO:0006352">
    <property type="term" value="P:DNA-templated transcription initiation"/>
    <property type="evidence" value="ECO:0007669"/>
    <property type="project" value="InterPro"/>
</dbReference>
<keyword evidence="8" id="KW-1185">Reference proteome</keyword>
<reference evidence="7 8" key="1">
    <citation type="submission" date="2018-07" db="EMBL/GenBank/DDBJ databases">
        <title>Complete genome sequence of Psychrobacillus sp. PB01, isolated from iceberg, and comparative genome analysis of Psychrobacillus strains.</title>
        <authorList>
            <person name="Lee P.C."/>
        </authorList>
    </citation>
    <scope>NUCLEOTIDE SEQUENCE [LARGE SCALE GENOMIC DNA]</scope>
    <source>
        <strain evidence="7 8">PB01</strain>
    </source>
</reference>
<evidence type="ECO:0000256" key="3">
    <source>
        <dbReference type="ARBA" id="ARBA00023125"/>
    </source>
</evidence>
<dbReference type="Gene3D" id="1.10.10.10">
    <property type="entry name" value="Winged helix-like DNA-binding domain superfamily/Winged helix DNA-binding domain"/>
    <property type="match status" value="1"/>
</dbReference>